<dbReference type="InterPro" id="IPR036390">
    <property type="entry name" value="WH_DNA-bd_sf"/>
</dbReference>
<keyword evidence="1 2" id="KW-0344">Guanine-nucleotide releasing factor</keyword>
<feature type="domain" description="DEP" evidence="4">
    <location>
        <begin position="664"/>
        <end position="739"/>
    </location>
</feature>
<dbReference type="SUPFAM" id="SSF46785">
    <property type="entry name" value="Winged helix' DNA-binding domain"/>
    <property type="match status" value="1"/>
</dbReference>
<evidence type="ECO:0008006" key="7">
    <source>
        <dbReference type="Google" id="ProtNLM"/>
    </source>
</evidence>
<dbReference type="InterPro" id="IPR008937">
    <property type="entry name" value="Ras-like_GEF"/>
</dbReference>
<evidence type="ECO:0000313" key="6">
    <source>
        <dbReference type="EMBL" id="NDV29352.1"/>
    </source>
</evidence>
<evidence type="ECO:0000256" key="2">
    <source>
        <dbReference type="PROSITE-ProRule" id="PRU00168"/>
    </source>
</evidence>
<dbReference type="SMART" id="SM00049">
    <property type="entry name" value="DEP"/>
    <property type="match status" value="1"/>
</dbReference>
<dbReference type="Pfam" id="PF00610">
    <property type="entry name" value="DEP"/>
    <property type="match status" value="1"/>
</dbReference>
<dbReference type="InterPro" id="IPR001895">
    <property type="entry name" value="RASGEF_cat_dom"/>
</dbReference>
<dbReference type="CDD" id="cd04371">
    <property type="entry name" value="DEP"/>
    <property type="match status" value="1"/>
</dbReference>
<dbReference type="SMART" id="SM00229">
    <property type="entry name" value="RasGEFN"/>
    <property type="match status" value="2"/>
</dbReference>
<dbReference type="InterPro" id="IPR000591">
    <property type="entry name" value="DEP_dom"/>
</dbReference>
<dbReference type="Pfam" id="PF00617">
    <property type="entry name" value="RasGEF"/>
    <property type="match status" value="2"/>
</dbReference>
<evidence type="ECO:0000259" key="4">
    <source>
        <dbReference type="PROSITE" id="PS50186"/>
    </source>
</evidence>
<organism evidence="6">
    <name type="scientific">Arcella intermedia</name>
    <dbReference type="NCBI Taxonomy" id="1963864"/>
    <lineage>
        <taxon>Eukaryota</taxon>
        <taxon>Amoebozoa</taxon>
        <taxon>Tubulinea</taxon>
        <taxon>Elardia</taxon>
        <taxon>Arcellinida</taxon>
        <taxon>Sphaerothecina</taxon>
        <taxon>Arcellidae</taxon>
        <taxon>Arcella</taxon>
    </lineage>
</organism>
<reference evidence="6" key="1">
    <citation type="journal article" date="2020" name="J. Eukaryot. Microbiol.">
        <title>De novo Sequencing, Assembly and Annotation of the Transcriptome for the Free-Living Testate Amoeba Arcella intermedia.</title>
        <authorList>
            <person name="Ribeiro G.M."/>
            <person name="Porfirio-Sousa A.L."/>
            <person name="Maurer-Alcala X.X."/>
            <person name="Katz L.A."/>
            <person name="Lahr D.J.G."/>
        </authorList>
    </citation>
    <scope>NUCLEOTIDE SEQUENCE</scope>
</reference>
<dbReference type="InterPro" id="IPR036388">
    <property type="entry name" value="WH-like_DNA-bd_sf"/>
</dbReference>
<dbReference type="Gene3D" id="1.10.10.10">
    <property type="entry name" value="Winged helix-like DNA-binding domain superfamily/Winged helix DNA-binding domain"/>
    <property type="match status" value="1"/>
</dbReference>
<dbReference type="Gene3D" id="1.20.870.10">
    <property type="entry name" value="Son of sevenless (SoS) protein Chain: S domain 1"/>
    <property type="match status" value="2"/>
</dbReference>
<dbReference type="InterPro" id="IPR036964">
    <property type="entry name" value="RASGEF_cat_dom_sf"/>
</dbReference>
<dbReference type="GO" id="GO:0005085">
    <property type="term" value="F:guanyl-nucleotide exchange factor activity"/>
    <property type="evidence" value="ECO:0007669"/>
    <property type="project" value="UniProtKB-KW"/>
</dbReference>
<dbReference type="PANTHER" id="PTHR23113:SF363">
    <property type="entry name" value="PROTEIN SON OF SEVENLESS"/>
    <property type="match status" value="1"/>
</dbReference>
<dbReference type="AlphaFoldDB" id="A0A6B2KXG8"/>
<dbReference type="CDD" id="cd00155">
    <property type="entry name" value="RasGEF"/>
    <property type="match status" value="1"/>
</dbReference>
<accession>A0A6B2KXG8</accession>
<dbReference type="GO" id="GO:0005886">
    <property type="term" value="C:plasma membrane"/>
    <property type="evidence" value="ECO:0007669"/>
    <property type="project" value="TreeGrafter"/>
</dbReference>
<dbReference type="InterPro" id="IPR000651">
    <property type="entry name" value="Ras-like_Gua-exchang_fac_N"/>
</dbReference>
<dbReference type="PROSITE" id="PS00720">
    <property type="entry name" value="RASGEF"/>
    <property type="match status" value="1"/>
</dbReference>
<feature type="domain" description="N-terminal Ras-GEF" evidence="5">
    <location>
        <begin position="20"/>
        <end position="136"/>
    </location>
</feature>
<sequence>MDFSVADSEMNIVYTETEDKQKTVKCATFSKLIEKLTNSDYIQIDPVLLTYRTYCTPLELLGALLERYEEAGSEETASLIRLKIFNVLRRWIQFGSDFDSEEKVKDTTLEFLSKLLQSEEKTQLAQDMIRRIEKSKKSVIKNSRIGTTGPELLLPSDVNVNVMLFPPEEIARQITISEWKIWEAIKPWEFLDLKWQKPNKKELAPNILAFTERFNYINAWVATTVCLTENFKSRVKIIKRFIDIAMALRQLRNFNGMMEICSGLTRGPVNRLKKTFAALSKNYQNKREELLKITEPQHSYKSLRELICSADPPLVPYLGMYLTDLTFIEEGNKTLLPITVEDKTVLMINYKKSRLVSETLSRIQMYQQKPYELKSFAPLQDKLKNLKVITDENVLYTVSEYLEPRHNQEQPPRPSILDSLIEISLPDYKKNLEFELEVEWLFDEPDAPSNIVFDEAEQIVSATLPKLIEKLTHHETPDVKSQIPFLSNFTYVVSPDELLDLLIERFRVPLPLDQSPQTLDKFEKTIKGPIELRVYNLVKNWVSFFWCDFQREELITKLMDFITSDLLETDKKTAGALQKLLEKKRGGTIEGLLTLPASNNESLNLLAIEPLEIAKQLTLEAYTKVYIPINPRQLVEESMMKSYSVVDSLLKKIDLEAIINKMKSKNGFELKDRRKKKSLKQYPKCFIGQEAVTWLSCQLLISREDAVLLGKHLQEKGVIDHVSSKAEFGDNELFYKFPTKKNSTSLFYDKQTFGFATTPQMGPLRRACMEHLLRIKNWVLFELVNTKNLQFMFQIAKELLKLNNWHSLHSMIAALDEHSKIPKFKDAWEKLSNEDQQFFNTTKEIFLDSESFIQRNIHLVSPSLPSLLALLTSIEQKMEASGPIKFTENLVNVKRLLSIGSVVDSFLGIQTSHPIYEPIPLLQAYLSASHQPVKLQLKK</sequence>
<proteinExistence type="predicted"/>
<evidence type="ECO:0000259" key="3">
    <source>
        <dbReference type="PROSITE" id="PS50009"/>
    </source>
</evidence>
<feature type="domain" description="N-terminal Ras-GEF" evidence="5">
    <location>
        <begin position="455"/>
        <end position="585"/>
    </location>
</feature>
<dbReference type="EMBL" id="GIBP01000383">
    <property type="protein sequence ID" value="NDV29352.1"/>
    <property type="molecule type" value="Transcribed_RNA"/>
</dbReference>
<protein>
    <recommendedName>
        <fullName evidence="7">Ras-GEF domain-containing protein</fullName>
    </recommendedName>
</protein>
<dbReference type="PROSITE" id="PS50186">
    <property type="entry name" value="DEP"/>
    <property type="match status" value="1"/>
</dbReference>
<dbReference type="SUPFAM" id="SSF48366">
    <property type="entry name" value="Ras GEF"/>
    <property type="match status" value="3"/>
</dbReference>
<dbReference type="PANTHER" id="PTHR23113">
    <property type="entry name" value="GUANINE NUCLEOTIDE EXCHANGE FACTOR"/>
    <property type="match status" value="1"/>
</dbReference>
<name>A0A6B2KXG8_9EUKA</name>
<dbReference type="PROSITE" id="PS50009">
    <property type="entry name" value="RASGEF_CAT"/>
    <property type="match status" value="1"/>
</dbReference>
<dbReference type="CDD" id="cd06224">
    <property type="entry name" value="REM"/>
    <property type="match status" value="2"/>
</dbReference>
<dbReference type="SMART" id="SM00147">
    <property type="entry name" value="RasGEF"/>
    <property type="match status" value="1"/>
</dbReference>
<dbReference type="InterPro" id="IPR019804">
    <property type="entry name" value="Ras_G-nucl-exch_fac_CS"/>
</dbReference>
<dbReference type="Pfam" id="PF00618">
    <property type="entry name" value="RasGEF_N"/>
    <property type="match status" value="2"/>
</dbReference>
<dbReference type="GO" id="GO:0007265">
    <property type="term" value="P:Ras protein signal transduction"/>
    <property type="evidence" value="ECO:0007669"/>
    <property type="project" value="TreeGrafter"/>
</dbReference>
<evidence type="ECO:0000256" key="1">
    <source>
        <dbReference type="ARBA" id="ARBA00022658"/>
    </source>
</evidence>
<dbReference type="Gene3D" id="1.10.840.10">
    <property type="entry name" value="Ras guanine-nucleotide exchange factors catalytic domain"/>
    <property type="match status" value="2"/>
</dbReference>
<feature type="domain" description="Ras-GEF" evidence="3">
    <location>
        <begin position="166"/>
        <end position="405"/>
    </location>
</feature>
<evidence type="ECO:0000259" key="5">
    <source>
        <dbReference type="PROSITE" id="PS50212"/>
    </source>
</evidence>
<dbReference type="PROSITE" id="PS50212">
    <property type="entry name" value="RASGEF_NTER"/>
    <property type="match status" value="2"/>
</dbReference>
<dbReference type="InterPro" id="IPR023578">
    <property type="entry name" value="Ras_GEF_dom_sf"/>
</dbReference>